<keyword evidence="1" id="KW-1133">Transmembrane helix</keyword>
<feature type="transmembrane region" description="Helical" evidence="1">
    <location>
        <begin position="84"/>
        <end position="104"/>
    </location>
</feature>
<evidence type="ECO:0000259" key="2">
    <source>
        <dbReference type="Pfam" id="PF22570"/>
    </source>
</evidence>
<reference evidence="3 4" key="1">
    <citation type="submission" date="2020-08" db="EMBL/GenBank/DDBJ databases">
        <title>Genome public.</title>
        <authorList>
            <person name="Liu C."/>
            <person name="Sun Q."/>
        </authorList>
    </citation>
    <scope>NUCLEOTIDE SEQUENCE [LARGE SCALE GENOMIC DNA]</scope>
    <source>
        <strain evidence="3 4">BX3</strain>
    </source>
</reference>
<protein>
    <recommendedName>
        <fullName evidence="2">LiaF transmembrane domain-containing protein</fullName>
    </recommendedName>
</protein>
<organism evidence="3 4">
    <name type="scientific">Jutongia hominis</name>
    <dbReference type="NCBI Taxonomy" id="2763664"/>
    <lineage>
        <taxon>Bacteria</taxon>
        <taxon>Bacillati</taxon>
        <taxon>Bacillota</taxon>
        <taxon>Clostridia</taxon>
        <taxon>Lachnospirales</taxon>
        <taxon>Lachnospiraceae</taxon>
        <taxon>Jutongia</taxon>
    </lineage>
</organism>
<evidence type="ECO:0000313" key="4">
    <source>
        <dbReference type="Proteomes" id="UP000637513"/>
    </source>
</evidence>
<evidence type="ECO:0000256" key="1">
    <source>
        <dbReference type="SAM" id="Phobius"/>
    </source>
</evidence>
<dbReference type="EMBL" id="JACRSW010000007">
    <property type="protein sequence ID" value="MBC8556449.1"/>
    <property type="molecule type" value="Genomic_DNA"/>
</dbReference>
<keyword evidence="1" id="KW-0812">Transmembrane</keyword>
<dbReference type="RefSeq" id="WP_249302622.1">
    <property type="nucleotide sequence ID" value="NZ_JACRSW010000007.1"/>
</dbReference>
<sequence>MNRRFSFNKAFWGLLFLLAAAGLVLNQFNFWPNVYNISVTSTIFTLFFLWMLIQGLQHKNFFAIVFALAFMLIQYNKIFSFFPINTSTILGAALLASIGLSMLFPKSHRSFSNGQFNQNYTDSGKKIFENESGNVLHFENTFGSSIKYVNTDSFEYANLENNFGELKVYFDNAIIHKGMADINVENNFGSMVLFIPKTWNVEFHTKASFAGVREQGMSEAQDTPILRIYGEVSFGDLLIVYI</sequence>
<proteinExistence type="predicted"/>
<keyword evidence="4" id="KW-1185">Reference proteome</keyword>
<dbReference type="InterPro" id="IPR054331">
    <property type="entry name" value="LiaF_TM"/>
</dbReference>
<dbReference type="Pfam" id="PF22570">
    <property type="entry name" value="LiaF-TM"/>
    <property type="match status" value="1"/>
</dbReference>
<dbReference type="Proteomes" id="UP000637513">
    <property type="component" value="Unassembled WGS sequence"/>
</dbReference>
<comment type="caution">
    <text evidence="3">The sequence shown here is derived from an EMBL/GenBank/DDBJ whole genome shotgun (WGS) entry which is preliminary data.</text>
</comment>
<feature type="transmembrane region" description="Helical" evidence="1">
    <location>
        <begin position="60"/>
        <end position="78"/>
    </location>
</feature>
<accession>A0ABR7MS22</accession>
<gene>
    <name evidence="3" type="ORF">H8700_01805</name>
</gene>
<keyword evidence="1" id="KW-0472">Membrane</keyword>
<evidence type="ECO:0000313" key="3">
    <source>
        <dbReference type="EMBL" id="MBC8556449.1"/>
    </source>
</evidence>
<feature type="domain" description="LiaF transmembrane" evidence="2">
    <location>
        <begin position="11"/>
        <end position="109"/>
    </location>
</feature>
<name>A0ABR7MS22_9FIRM</name>
<feature type="transmembrane region" description="Helical" evidence="1">
    <location>
        <begin position="36"/>
        <end position="53"/>
    </location>
</feature>